<accession>A0A9P7D913</accession>
<sequence length="945" mass="104492">MHHEPASDYCPATPDTMDASSLYHANSNIDDLTLALMNLSQVSSLEAQQNICCCCGSTECQATKSWLDSKEKLEKRLHLSAEVGSALLQRHEAYVCQHESNVHTPRRASDDLADESLQDMHGEVKLPVAQLMKYNAVLEKRLTQALLNSEVAEASHKTVLLELEEARTSVTRLTAYQARTVGIESRLAATLQENDDLRQEQDSEAQKAKTAEARIAALKDRTDKLQAEVRRLQADLELRRLRRLESSESLLQDVRSRLEGLHHTHTSSVITEDSEVMKVLESLVSDNEVLKADNKELHKLLTESREDLQVLQSQMEENINFPPPIRGPHFISKSSTQQLTVLQLVDTPSRHSRTGSGPSSFIRDSLLNSVKRPSSSDPRVRRVFEPLTPETSQRPLSPAESMVPSETKYTSLHPQCPSSRFSSDVDEYDLDHHSLLTNPNQHSKAVQTDRWLGLHPMPSLNELVSSFPHDGRSDTSSFQDGQPSHLSALLERMMSLLLRMSQADALTLTNRLKRQHLRGADVKHLSRVTVSSILSEITQLRAQYRMLLEDEKVTLMYTRKDLRGLFKFFKDVFEELGQLRVTLNDVILEPSIAQRVSEMALDPAKAEGMERERKASGPGSSWMAPFSKLFGSSLSESDTHPSQSPPRPVSRGRGVIYQPRPVPKLGPALAASATIVNVEFSGAGVGKSVTNTFSAHPTNEAHPFGPTSHVDTIPRPPTSTSNVRSVMGIFAGAPHPNDAADPWVVLPRAPRRVRSTFFKSDVPSQSDTTTIDKSLAHKRSNSHLSREIDADTSPEHGEADDIPGPLLERTLRRRGLSDSSIHSTYMNQAEQRTPAESSTGGGSVLQTISRTMRNFSFATSQTMSGSVISPPPPSRVPEGGAGPREGLDMPRPHPRRVATPTLSSLIPNLNLTSWATASAALENPHLGPRAMYYGSVREDSIMPRP</sequence>
<comment type="caution">
    <text evidence="3">The sequence shown here is derived from an EMBL/GenBank/DDBJ whole genome shotgun (WGS) entry which is preliminary data.</text>
</comment>
<evidence type="ECO:0000256" key="1">
    <source>
        <dbReference type="SAM" id="Coils"/>
    </source>
</evidence>
<name>A0A9P7D913_9AGAM</name>
<organism evidence="3 4">
    <name type="scientific">Suillus placidus</name>
    <dbReference type="NCBI Taxonomy" id="48579"/>
    <lineage>
        <taxon>Eukaryota</taxon>
        <taxon>Fungi</taxon>
        <taxon>Dikarya</taxon>
        <taxon>Basidiomycota</taxon>
        <taxon>Agaricomycotina</taxon>
        <taxon>Agaricomycetes</taxon>
        <taxon>Agaricomycetidae</taxon>
        <taxon>Boletales</taxon>
        <taxon>Suillineae</taxon>
        <taxon>Suillaceae</taxon>
        <taxon>Suillus</taxon>
    </lineage>
</organism>
<feature type="coiled-coil region" evidence="1">
    <location>
        <begin position="187"/>
        <end position="235"/>
    </location>
</feature>
<evidence type="ECO:0000313" key="4">
    <source>
        <dbReference type="Proteomes" id="UP000714275"/>
    </source>
</evidence>
<evidence type="ECO:0000256" key="2">
    <source>
        <dbReference type="SAM" id="MobiDB-lite"/>
    </source>
</evidence>
<feature type="compositionally biased region" description="Basic and acidic residues" evidence="2">
    <location>
        <begin position="604"/>
        <end position="615"/>
    </location>
</feature>
<keyword evidence="4" id="KW-1185">Reference proteome</keyword>
<protein>
    <submittedName>
        <fullName evidence="3">Uncharacterized protein</fullName>
    </submittedName>
</protein>
<gene>
    <name evidence="3" type="ORF">EV702DRAFT_237542</name>
</gene>
<feature type="region of interest" description="Disordered" evidence="2">
    <location>
        <begin position="347"/>
        <end position="424"/>
    </location>
</feature>
<keyword evidence="1" id="KW-0175">Coiled coil</keyword>
<feature type="compositionally biased region" description="Basic and acidic residues" evidence="2">
    <location>
        <begin position="784"/>
        <end position="799"/>
    </location>
</feature>
<feature type="compositionally biased region" description="Polar residues" evidence="2">
    <location>
        <begin position="630"/>
        <end position="642"/>
    </location>
</feature>
<feature type="region of interest" description="Disordered" evidence="2">
    <location>
        <begin position="757"/>
        <end position="809"/>
    </location>
</feature>
<proteinExistence type="predicted"/>
<dbReference type="AlphaFoldDB" id="A0A9P7D913"/>
<dbReference type="EMBL" id="JABBWD010000002">
    <property type="protein sequence ID" value="KAG1783016.1"/>
    <property type="molecule type" value="Genomic_DNA"/>
</dbReference>
<feature type="compositionally biased region" description="Polar residues" evidence="2">
    <location>
        <begin position="762"/>
        <end position="772"/>
    </location>
</feature>
<evidence type="ECO:0000313" key="3">
    <source>
        <dbReference type="EMBL" id="KAG1783016.1"/>
    </source>
</evidence>
<feature type="region of interest" description="Disordered" evidence="2">
    <location>
        <begin position="860"/>
        <end position="898"/>
    </location>
</feature>
<reference evidence="3" key="1">
    <citation type="journal article" date="2020" name="New Phytol.">
        <title>Comparative genomics reveals dynamic genome evolution in host specialist ectomycorrhizal fungi.</title>
        <authorList>
            <person name="Lofgren L.A."/>
            <person name="Nguyen N.H."/>
            <person name="Vilgalys R."/>
            <person name="Ruytinx J."/>
            <person name="Liao H.L."/>
            <person name="Branco S."/>
            <person name="Kuo A."/>
            <person name="LaButti K."/>
            <person name="Lipzen A."/>
            <person name="Andreopoulos W."/>
            <person name="Pangilinan J."/>
            <person name="Riley R."/>
            <person name="Hundley H."/>
            <person name="Na H."/>
            <person name="Barry K."/>
            <person name="Grigoriev I.V."/>
            <person name="Stajich J.E."/>
            <person name="Kennedy P.G."/>
        </authorList>
    </citation>
    <scope>NUCLEOTIDE SEQUENCE</scope>
    <source>
        <strain evidence="3">DOB743</strain>
    </source>
</reference>
<feature type="compositionally biased region" description="Polar residues" evidence="2">
    <location>
        <begin position="407"/>
        <end position="422"/>
    </location>
</feature>
<dbReference type="OrthoDB" id="4088568at2759"/>
<dbReference type="Proteomes" id="UP000714275">
    <property type="component" value="Unassembled WGS sequence"/>
</dbReference>
<feature type="region of interest" description="Disordered" evidence="2">
    <location>
        <begin position="603"/>
        <end position="658"/>
    </location>
</feature>